<dbReference type="Pfam" id="PF14341">
    <property type="entry name" value="PilX_N"/>
    <property type="match status" value="1"/>
</dbReference>
<dbReference type="RefSeq" id="WP_111980578.1">
    <property type="nucleotide sequence ID" value="NZ_NFZS01000001.1"/>
</dbReference>
<dbReference type="AlphaFoldDB" id="A0A328P5A3"/>
<keyword evidence="1" id="KW-0812">Transmembrane</keyword>
<keyword evidence="4" id="KW-1185">Reference proteome</keyword>
<evidence type="ECO:0000313" key="3">
    <source>
        <dbReference type="EMBL" id="RAO76501.1"/>
    </source>
</evidence>
<accession>A0A328P5A3</accession>
<dbReference type="OrthoDB" id="5954810at2"/>
<proteinExistence type="predicted"/>
<evidence type="ECO:0000313" key="4">
    <source>
        <dbReference type="Proteomes" id="UP000248926"/>
    </source>
</evidence>
<protein>
    <recommendedName>
        <fullName evidence="2">Type 4 fimbrial biogenesis protein PilX N-terminal domain-containing protein</fullName>
    </recommendedName>
</protein>
<evidence type="ECO:0000259" key="2">
    <source>
        <dbReference type="Pfam" id="PF14341"/>
    </source>
</evidence>
<evidence type="ECO:0000256" key="1">
    <source>
        <dbReference type="SAM" id="Phobius"/>
    </source>
</evidence>
<gene>
    <name evidence="3" type="ORF">CA260_00785</name>
</gene>
<name>A0A328P5A3_9GAMM</name>
<keyword evidence="1" id="KW-0472">Membrane</keyword>
<keyword evidence="1" id="KW-1133">Transmembrane helix</keyword>
<reference evidence="3 4" key="1">
    <citation type="journal article" date="2018" name="Genet. Mol. Biol.">
        <title>The genome sequence of Dyella jiangningensis FCAV SCS01 from a lignocellulose-decomposing microbial consortium metagenome reveals potential for biotechnological applications.</title>
        <authorList>
            <person name="Desiderato J.G."/>
            <person name="Alvarenga D.O."/>
            <person name="Constancio M.T.L."/>
            <person name="Alves L.M.C."/>
            <person name="Varani A.M."/>
        </authorList>
    </citation>
    <scope>NUCLEOTIDE SEQUENCE [LARGE SCALE GENOMIC DNA]</scope>
    <source>
        <strain evidence="3 4">FCAV SCS01</strain>
    </source>
</reference>
<feature type="transmembrane region" description="Helical" evidence="1">
    <location>
        <begin position="12"/>
        <end position="34"/>
    </location>
</feature>
<comment type="caution">
    <text evidence="3">The sequence shown here is derived from an EMBL/GenBank/DDBJ whole genome shotgun (WGS) entry which is preliminary data.</text>
</comment>
<dbReference type="InterPro" id="IPR025746">
    <property type="entry name" value="PilX_N_dom"/>
</dbReference>
<sequence>MSRLRSTRRQRGFTLVTTLVFLAIFLIFAISMVGSSTVNTKVVSNQQFRLEAKTVAQQGIEQVLSQPFTSVPITGVTSVDVDVNGDGNKDFTAKVDAPVCTGTKPVLNQDLDPTNANDVGCMFSGSGQNTGILLPNAGAVPAPPCQATQWDVKSSVTDPNNTAASVTVHQGVAVRALNGASCP</sequence>
<feature type="domain" description="Type 4 fimbrial biogenesis protein PilX N-terminal" evidence="2">
    <location>
        <begin position="11"/>
        <end position="60"/>
    </location>
</feature>
<dbReference type="EMBL" id="NFZS01000001">
    <property type="protein sequence ID" value="RAO76501.1"/>
    <property type="molecule type" value="Genomic_DNA"/>
</dbReference>
<organism evidence="3 4">
    <name type="scientific">Dyella jiangningensis</name>
    <dbReference type="NCBI Taxonomy" id="1379159"/>
    <lineage>
        <taxon>Bacteria</taxon>
        <taxon>Pseudomonadati</taxon>
        <taxon>Pseudomonadota</taxon>
        <taxon>Gammaproteobacteria</taxon>
        <taxon>Lysobacterales</taxon>
        <taxon>Rhodanobacteraceae</taxon>
        <taxon>Dyella</taxon>
    </lineage>
</organism>
<dbReference type="Proteomes" id="UP000248926">
    <property type="component" value="Unassembled WGS sequence"/>
</dbReference>